<accession>A0A0A9BHR0</accession>
<reference evidence="1" key="1">
    <citation type="submission" date="2014-09" db="EMBL/GenBank/DDBJ databases">
        <authorList>
            <person name="Magalhaes I.L.F."/>
            <person name="Oliveira U."/>
            <person name="Santos F.R."/>
            <person name="Vidigal T.H.D.A."/>
            <person name="Brescovit A.D."/>
            <person name="Santos A.J."/>
        </authorList>
    </citation>
    <scope>NUCLEOTIDE SEQUENCE</scope>
    <source>
        <tissue evidence="1">Shoot tissue taken approximately 20 cm above the soil surface</tissue>
    </source>
</reference>
<reference evidence="1" key="2">
    <citation type="journal article" date="2015" name="Data Brief">
        <title>Shoot transcriptome of the giant reed, Arundo donax.</title>
        <authorList>
            <person name="Barrero R.A."/>
            <person name="Guerrero F.D."/>
            <person name="Moolhuijzen P."/>
            <person name="Goolsby J.A."/>
            <person name="Tidwell J."/>
            <person name="Bellgard S.E."/>
            <person name="Bellgard M.I."/>
        </authorList>
    </citation>
    <scope>NUCLEOTIDE SEQUENCE</scope>
    <source>
        <tissue evidence="1">Shoot tissue taken approximately 20 cm above the soil surface</tissue>
    </source>
</reference>
<proteinExistence type="predicted"/>
<protein>
    <submittedName>
        <fullName evidence="1">Uncharacterized protein</fullName>
    </submittedName>
</protein>
<dbReference type="EMBL" id="GBRH01236237">
    <property type="protein sequence ID" value="JAD61658.1"/>
    <property type="molecule type" value="Transcribed_RNA"/>
</dbReference>
<evidence type="ECO:0000313" key="1">
    <source>
        <dbReference type="EMBL" id="JAD61658.1"/>
    </source>
</evidence>
<sequence>MWSGKPQFVSAAINIIACNVSKKIQKVFLFLR</sequence>
<organism evidence="1">
    <name type="scientific">Arundo donax</name>
    <name type="common">Giant reed</name>
    <name type="synonym">Donax arundinaceus</name>
    <dbReference type="NCBI Taxonomy" id="35708"/>
    <lineage>
        <taxon>Eukaryota</taxon>
        <taxon>Viridiplantae</taxon>
        <taxon>Streptophyta</taxon>
        <taxon>Embryophyta</taxon>
        <taxon>Tracheophyta</taxon>
        <taxon>Spermatophyta</taxon>
        <taxon>Magnoliopsida</taxon>
        <taxon>Liliopsida</taxon>
        <taxon>Poales</taxon>
        <taxon>Poaceae</taxon>
        <taxon>PACMAD clade</taxon>
        <taxon>Arundinoideae</taxon>
        <taxon>Arundineae</taxon>
        <taxon>Arundo</taxon>
    </lineage>
</organism>
<name>A0A0A9BHR0_ARUDO</name>
<dbReference type="AlphaFoldDB" id="A0A0A9BHR0"/>